<comment type="caution">
    <text evidence="8">The sequence shown here is derived from an EMBL/GenBank/DDBJ whole genome shotgun (WGS) entry which is preliminary data.</text>
</comment>
<dbReference type="Pfam" id="PF00034">
    <property type="entry name" value="Cytochrom_C"/>
    <property type="match status" value="1"/>
</dbReference>
<dbReference type="PANTHER" id="PTHR11961">
    <property type="entry name" value="CYTOCHROME C"/>
    <property type="match status" value="1"/>
</dbReference>
<dbReference type="PROSITE" id="PS51007">
    <property type="entry name" value="CYTC"/>
    <property type="match status" value="1"/>
</dbReference>
<keyword evidence="9" id="KW-1185">Reference proteome</keyword>
<evidence type="ECO:0000256" key="3">
    <source>
        <dbReference type="ARBA" id="ARBA00022723"/>
    </source>
</evidence>
<dbReference type="InterPro" id="IPR036909">
    <property type="entry name" value="Cyt_c-like_dom_sf"/>
</dbReference>
<keyword evidence="2 6" id="KW-0349">Heme</keyword>
<evidence type="ECO:0000256" key="5">
    <source>
        <dbReference type="ARBA" id="ARBA00023004"/>
    </source>
</evidence>
<feature type="domain" description="Cytochrome c" evidence="7">
    <location>
        <begin position="28"/>
        <end position="127"/>
    </location>
</feature>
<keyword evidence="5 6" id="KW-0408">Iron</keyword>
<name>A0A829Y6M4_9GAMM</name>
<evidence type="ECO:0000256" key="6">
    <source>
        <dbReference type="PROSITE-ProRule" id="PRU00433"/>
    </source>
</evidence>
<reference evidence="9" key="1">
    <citation type="submission" date="2020-01" db="EMBL/GenBank/DDBJ databases">
        <title>'Steroidobacter agaridevorans' sp. nov., agar-degrading bacteria isolated from rhizosphere soils.</title>
        <authorList>
            <person name="Ikenaga M."/>
            <person name="Kataoka M."/>
            <person name="Murouchi A."/>
            <person name="Katsuragi S."/>
            <person name="Sakai M."/>
        </authorList>
    </citation>
    <scope>NUCLEOTIDE SEQUENCE [LARGE SCALE GENOMIC DNA]</scope>
    <source>
        <strain evidence="9">YU21-B</strain>
    </source>
</reference>
<keyword evidence="3 6" id="KW-0479">Metal-binding</keyword>
<organism evidence="8 9">
    <name type="scientific">Steroidobacter agaridevorans</name>
    <dbReference type="NCBI Taxonomy" id="2695856"/>
    <lineage>
        <taxon>Bacteria</taxon>
        <taxon>Pseudomonadati</taxon>
        <taxon>Pseudomonadota</taxon>
        <taxon>Gammaproteobacteria</taxon>
        <taxon>Steroidobacterales</taxon>
        <taxon>Steroidobacteraceae</taxon>
        <taxon>Steroidobacter</taxon>
    </lineage>
</organism>
<dbReference type="Proteomes" id="UP000445000">
    <property type="component" value="Unassembled WGS sequence"/>
</dbReference>
<protein>
    <submittedName>
        <fullName evidence="8">Cytochrome c</fullName>
    </submittedName>
</protein>
<dbReference type="GO" id="GO:0009055">
    <property type="term" value="F:electron transfer activity"/>
    <property type="evidence" value="ECO:0007669"/>
    <property type="project" value="InterPro"/>
</dbReference>
<dbReference type="RefSeq" id="WP_161810346.1">
    <property type="nucleotide sequence ID" value="NZ_BLJN01000001.1"/>
</dbReference>
<dbReference type="GO" id="GO:0020037">
    <property type="term" value="F:heme binding"/>
    <property type="evidence" value="ECO:0007669"/>
    <property type="project" value="InterPro"/>
</dbReference>
<evidence type="ECO:0000256" key="4">
    <source>
        <dbReference type="ARBA" id="ARBA00022982"/>
    </source>
</evidence>
<dbReference type="PROSITE" id="PS51257">
    <property type="entry name" value="PROKAR_LIPOPROTEIN"/>
    <property type="match status" value="1"/>
</dbReference>
<sequence>MSVPKLNRSWLLACALPLVLSACGSKGGDAARGRELYTKECAACHSLSASTENAPMHCGLFGRKAGTVPGFPYSEAMRASGWVWNEQTLDEFLTAPYLTLPGTIMGFPGFSQEADRRDVIAYLQESSKDPSQCKK</sequence>
<dbReference type="Gene3D" id="1.10.760.10">
    <property type="entry name" value="Cytochrome c-like domain"/>
    <property type="match status" value="1"/>
</dbReference>
<evidence type="ECO:0000259" key="7">
    <source>
        <dbReference type="PROSITE" id="PS51007"/>
    </source>
</evidence>
<proteinExistence type="predicted"/>
<dbReference type="SUPFAM" id="SSF46626">
    <property type="entry name" value="Cytochrome c"/>
    <property type="match status" value="1"/>
</dbReference>
<evidence type="ECO:0000256" key="1">
    <source>
        <dbReference type="ARBA" id="ARBA00022448"/>
    </source>
</evidence>
<evidence type="ECO:0000313" key="9">
    <source>
        <dbReference type="Proteomes" id="UP000445000"/>
    </source>
</evidence>
<evidence type="ECO:0000256" key="2">
    <source>
        <dbReference type="ARBA" id="ARBA00022617"/>
    </source>
</evidence>
<dbReference type="InterPro" id="IPR009056">
    <property type="entry name" value="Cyt_c-like_dom"/>
</dbReference>
<keyword evidence="4" id="KW-0249">Electron transport</keyword>
<dbReference type="GO" id="GO:0046872">
    <property type="term" value="F:metal ion binding"/>
    <property type="evidence" value="ECO:0007669"/>
    <property type="project" value="UniProtKB-KW"/>
</dbReference>
<evidence type="ECO:0000313" key="8">
    <source>
        <dbReference type="EMBL" id="GFE78446.1"/>
    </source>
</evidence>
<dbReference type="PRINTS" id="PR00604">
    <property type="entry name" value="CYTCHRMECIAB"/>
</dbReference>
<dbReference type="EMBL" id="BLJN01000001">
    <property type="protein sequence ID" value="GFE78446.1"/>
    <property type="molecule type" value="Genomic_DNA"/>
</dbReference>
<dbReference type="AlphaFoldDB" id="A0A829Y6M4"/>
<dbReference type="InterPro" id="IPR002327">
    <property type="entry name" value="Cyt_c_1A/1B"/>
</dbReference>
<accession>A0A829Y6M4</accession>
<gene>
    <name evidence="8" type="primary">cy2</name>
    <name evidence="8" type="ORF">GCM10011487_04460</name>
</gene>
<keyword evidence="1" id="KW-0813">Transport</keyword>